<proteinExistence type="predicted"/>
<keyword evidence="12 20" id="KW-0067">ATP-binding</keyword>
<dbReference type="Pfam" id="PF01453">
    <property type="entry name" value="B_lectin"/>
    <property type="match status" value="1"/>
</dbReference>
<evidence type="ECO:0000256" key="17">
    <source>
        <dbReference type="ARBA" id="ARBA00023180"/>
    </source>
</evidence>
<keyword evidence="10 20" id="KW-0547">Nucleotide-binding</keyword>
<evidence type="ECO:0000313" key="24">
    <source>
        <dbReference type="EMBL" id="KAI7747671.1"/>
    </source>
</evidence>
<feature type="transmembrane region" description="Helical" evidence="21">
    <location>
        <begin position="270"/>
        <end position="291"/>
    </location>
</feature>
<feature type="binding site" evidence="20">
    <location>
        <position position="350"/>
    </location>
    <ligand>
        <name>ATP</name>
        <dbReference type="ChEBI" id="CHEBI:30616"/>
    </ligand>
</feature>
<dbReference type="SUPFAM" id="SSF51110">
    <property type="entry name" value="alpha-D-mannose-specific plant lectins"/>
    <property type="match status" value="1"/>
</dbReference>
<dbReference type="InterPro" id="IPR003609">
    <property type="entry name" value="Pan_app"/>
</dbReference>
<dbReference type="EC" id="2.7.11.1" evidence="2"/>
<keyword evidence="7 21" id="KW-0812">Transmembrane</keyword>
<dbReference type="Pfam" id="PF00069">
    <property type="entry name" value="Pkinase"/>
    <property type="match status" value="1"/>
</dbReference>
<dbReference type="InterPro" id="IPR017441">
    <property type="entry name" value="Protein_kinase_ATP_BS"/>
</dbReference>
<feature type="domain" description="Protein kinase" evidence="22">
    <location>
        <begin position="321"/>
        <end position="592"/>
    </location>
</feature>
<dbReference type="EMBL" id="JAMZMK010006709">
    <property type="protein sequence ID" value="KAI7747671.1"/>
    <property type="molecule type" value="Genomic_DNA"/>
</dbReference>
<keyword evidence="15" id="KW-1015">Disulfide bond</keyword>
<keyword evidence="9" id="KW-0430">Lectin</keyword>
<dbReference type="GO" id="GO:0005524">
    <property type="term" value="F:ATP binding"/>
    <property type="evidence" value="ECO:0007669"/>
    <property type="project" value="UniProtKB-UniRule"/>
</dbReference>
<dbReference type="Proteomes" id="UP001206925">
    <property type="component" value="Unassembled WGS sequence"/>
</dbReference>
<dbReference type="Pfam" id="PF00954">
    <property type="entry name" value="S_locus_glycop"/>
    <property type="match status" value="1"/>
</dbReference>
<dbReference type="PROSITE" id="PS50011">
    <property type="entry name" value="PROTEIN_KINASE_DOM"/>
    <property type="match status" value="2"/>
</dbReference>
<evidence type="ECO:0000256" key="1">
    <source>
        <dbReference type="ARBA" id="ARBA00004251"/>
    </source>
</evidence>
<evidence type="ECO:0000256" key="15">
    <source>
        <dbReference type="ARBA" id="ARBA00023157"/>
    </source>
</evidence>
<dbReference type="InterPro" id="IPR008271">
    <property type="entry name" value="Ser/Thr_kinase_AS"/>
</dbReference>
<evidence type="ECO:0000256" key="2">
    <source>
        <dbReference type="ARBA" id="ARBA00012513"/>
    </source>
</evidence>
<keyword evidence="5" id="KW-0597">Phosphoprotein</keyword>
<comment type="catalytic activity">
    <reaction evidence="19">
        <text>L-seryl-[protein] + ATP = O-phospho-L-seryl-[protein] + ADP + H(+)</text>
        <dbReference type="Rhea" id="RHEA:17989"/>
        <dbReference type="Rhea" id="RHEA-COMP:9863"/>
        <dbReference type="Rhea" id="RHEA-COMP:11604"/>
        <dbReference type="ChEBI" id="CHEBI:15378"/>
        <dbReference type="ChEBI" id="CHEBI:29999"/>
        <dbReference type="ChEBI" id="CHEBI:30616"/>
        <dbReference type="ChEBI" id="CHEBI:83421"/>
        <dbReference type="ChEBI" id="CHEBI:456216"/>
        <dbReference type="EC" id="2.7.11.1"/>
    </reaction>
</comment>
<evidence type="ECO:0000256" key="13">
    <source>
        <dbReference type="ARBA" id="ARBA00022989"/>
    </source>
</evidence>
<evidence type="ECO:0000259" key="22">
    <source>
        <dbReference type="PROSITE" id="PS50011"/>
    </source>
</evidence>
<keyword evidence="3" id="KW-1003">Cell membrane</keyword>
<evidence type="ECO:0000313" key="25">
    <source>
        <dbReference type="Proteomes" id="UP001206925"/>
    </source>
</evidence>
<dbReference type="Gene3D" id="1.10.510.10">
    <property type="entry name" value="Transferase(Phosphotransferase) domain 1"/>
    <property type="match status" value="2"/>
</dbReference>
<dbReference type="FunFam" id="3.30.200.20:FF:000178">
    <property type="entry name" value="serine/threonine-protein kinase PBS1-like"/>
    <property type="match status" value="1"/>
</dbReference>
<dbReference type="SMART" id="SM00220">
    <property type="entry name" value="S_TKc"/>
    <property type="match status" value="2"/>
</dbReference>
<comment type="caution">
    <text evidence="24">The sequence shown here is derived from an EMBL/GenBank/DDBJ whole genome shotgun (WGS) entry which is preliminary data.</text>
</comment>
<evidence type="ECO:0000256" key="9">
    <source>
        <dbReference type="ARBA" id="ARBA00022734"/>
    </source>
</evidence>
<dbReference type="CDD" id="cd14066">
    <property type="entry name" value="STKc_IRAK"/>
    <property type="match status" value="1"/>
</dbReference>
<feature type="domain" description="Apple" evidence="23">
    <location>
        <begin position="840"/>
        <end position="917"/>
    </location>
</feature>
<keyword evidence="14 21" id="KW-0472">Membrane</keyword>
<dbReference type="FunFam" id="1.10.510.10:FF:000345">
    <property type="entry name" value="G-type lectin S-receptor-like serine/threonine-protein kinase"/>
    <property type="match status" value="1"/>
</dbReference>
<comment type="catalytic activity">
    <reaction evidence="18">
        <text>L-threonyl-[protein] + ATP = O-phospho-L-threonyl-[protein] + ADP + H(+)</text>
        <dbReference type="Rhea" id="RHEA:46608"/>
        <dbReference type="Rhea" id="RHEA-COMP:11060"/>
        <dbReference type="Rhea" id="RHEA-COMP:11605"/>
        <dbReference type="ChEBI" id="CHEBI:15378"/>
        <dbReference type="ChEBI" id="CHEBI:30013"/>
        <dbReference type="ChEBI" id="CHEBI:30616"/>
        <dbReference type="ChEBI" id="CHEBI:61977"/>
        <dbReference type="ChEBI" id="CHEBI:456216"/>
        <dbReference type="EC" id="2.7.11.1"/>
    </reaction>
</comment>
<evidence type="ECO:0000256" key="18">
    <source>
        <dbReference type="ARBA" id="ARBA00047899"/>
    </source>
</evidence>
<dbReference type="Pfam" id="PF07714">
    <property type="entry name" value="PK_Tyr_Ser-Thr"/>
    <property type="match status" value="1"/>
</dbReference>
<reference evidence="24" key="1">
    <citation type="submission" date="2022-06" db="EMBL/GenBank/DDBJ databases">
        <title>Uncovering the hologenomic basis of an extraordinary plant invasion.</title>
        <authorList>
            <person name="Bieker V.C."/>
            <person name="Martin M.D."/>
            <person name="Gilbert T."/>
            <person name="Hodgins K."/>
            <person name="Battlay P."/>
            <person name="Petersen B."/>
            <person name="Wilson J."/>
        </authorList>
    </citation>
    <scope>NUCLEOTIDE SEQUENCE</scope>
    <source>
        <strain evidence="24">AA19_3_7</strain>
        <tissue evidence="24">Leaf</tissue>
    </source>
</reference>
<name>A0AAD5GPD6_AMBAR</name>
<evidence type="ECO:0000256" key="7">
    <source>
        <dbReference type="ARBA" id="ARBA00022692"/>
    </source>
</evidence>
<evidence type="ECO:0000256" key="5">
    <source>
        <dbReference type="ARBA" id="ARBA00022553"/>
    </source>
</evidence>
<dbReference type="InterPro" id="IPR000858">
    <property type="entry name" value="S_locus_glycoprot_dom"/>
</dbReference>
<dbReference type="GO" id="GO:0030246">
    <property type="term" value="F:carbohydrate binding"/>
    <property type="evidence" value="ECO:0007669"/>
    <property type="project" value="UniProtKB-KW"/>
</dbReference>
<evidence type="ECO:0000259" key="23">
    <source>
        <dbReference type="PROSITE" id="PS50948"/>
    </source>
</evidence>
<organism evidence="24 25">
    <name type="scientific">Ambrosia artemisiifolia</name>
    <name type="common">Common ragweed</name>
    <dbReference type="NCBI Taxonomy" id="4212"/>
    <lineage>
        <taxon>Eukaryota</taxon>
        <taxon>Viridiplantae</taxon>
        <taxon>Streptophyta</taxon>
        <taxon>Embryophyta</taxon>
        <taxon>Tracheophyta</taxon>
        <taxon>Spermatophyta</taxon>
        <taxon>Magnoliopsida</taxon>
        <taxon>eudicotyledons</taxon>
        <taxon>Gunneridae</taxon>
        <taxon>Pentapetalae</taxon>
        <taxon>asterids</taxon>
        <taxon>campanulids</taxon>
        <taxon>Asterales</taxon>
        <taxon>Asteraceae</taxon>
        <taxon>Asteroideae</taxon>
        <taxon>Heliantheae alliance</taxon>
        <taxon>Heliantheae</taxon>
        <taxon>Ambrosia</taxon>
    </lineage>
</organism>
<evidence type="ECO:0000256" key="11">
    <source>
        <dbReference type="ARBA" id="ARBA00022777"/>
    </source>
</evidence>
<protein>
    <recommendedName>
        <fullName evidence="2">non-specific serine/threonine protein kinase</fullName>
        <ecNumber evidence="2">2.7.11.1</ecNumber>
    </recommendedName>
</protein>
<dbReference type="Pfam" id="PF08276">
    <property type="entry name" value="PAN_2"/>
    <property type="match status" value="1"/>
</dbReference>
<dbReference type="GO" id="GO:0048544">
    <property type="term" value="P:recognition of pollen"/>
    <property type="evidence" value="ECO:0007669"/>
    <property type="project" value="InterPro"/>
</dbReference>
<keyword evidence="8" id="KW-0732">Signal</keyword>
<dbReference type="GO" id="GO:0004674">
    <property type="term" value="F:protein serine/threonine kinase activity"/>
    <property type="evidence" value="ECO:0007669"/>
    <property type="project" value="UniProtKB-KW"/>
</dbReference>
<keyword evidence="4" id="KW-0723">Serine/threonine-protein kinase</keyword>
<keyword evidence="25" id="KW-1185">Reference proteome</keyword>
<evidence type="ECO:0000256" key="16">
    <source>
        <dbReference type="ARBA" id="ARBA00023170"/>
    </source>
</evidence>
<feature type="domain" description="Protein kinase" evidence="22">
    <location>
        <begin position="995"/>
        <end position="1254"/>
    </location>
</feature>
<dbReference type="FunFam" id="1.10.510.10:FF:000248">
    <property type="entry name" value="S-receptor-like kinase 5"/>
    <property type="match status" value="1"/>
</dbReference>
<keyword evidence="17" id="KW-0325">Glycoprotein</keyword>
<accession>A0AAD5GPD6</accession>
<dbReference type="PROSITE" id="PS00107">
    <property type="entry name" value="PROTEIN_KINASE_ATP"/>
    <property type="match status" value="1"/>
</dbReference>
<dbReference type="PROSITE" id="PS50948">
    <property type="entry name" value="PAN"/>
    <property type="match status" value="1"/>
</dbReference>
<dbReference type="InterPro" id="IPR001480">
    <property type="entry name" value="Bulb-type_lectin_dom"/>
</dbReference>
<dbReference type="InterPro" id="IPR036426">
    <property type="entry name" value="Bulb-type_lectin_dom_sf"/>
</dbReference>
<dbReference type="InterPro" id="IPR011009">
    <property type="entry name" value="Kinase-like_dom_sf"/>
</dbReference>
<dbReference type="PANTHER" id="PTHR47974:SF19">
    <property type="entry name" value="RECEPTOR-LIKE SERINE_THREONINE-PROTEIN KINASE"/>
    <property type="match status" value="1"/>
</dbReference>
<gene>
    <name evidence="24" type="ORF">M8C21_002775</name>
</gene>
<dbReference type="InterPro" id="IPR001245">
    <property type="entry name" value="Ser-Thr/Tyr_kinase_cat_dom"/>
</dbReference>
<dbReference type="FunFam" id="3.30.200.20:FF:000195">
    <property type="entry name" value="G-type lectin S-receptor-like serine/threonine-protein kinase"/>
    <property type="match status" value="1"/>
</dbReference>
<dbReference type="Gene3D" id="2.90.10.10">
    <property type="entry name" value="Bulb-type lectin domain"/>
    <property type="match status" value="1"/>
</dbReference>
<evidence type="ECO:0000256" key="20">
    <source>
        <dbReference type="PROSITE-ProRule" id="PRU10141"/>
    </source>
</evidence>
<evidence type="ECO:0000256" key="10">
    <source>
        <dbReference type="ARBA" id="ARBA00022741"/>
    </source>
</evidence>
<feature type="transmembrane region" description="Helical" evidence="21">
    <location>
        <begin position="936"/>
        <end position="958"/>
    </location>
</feature>
<dbReference type="InterPro" id="IPR000719">
    <property type="entry name" value="Prot_kinase_dom"/>
</dbReference>
<dbReference type="PANTHER" id="PTHR47974">
    <property type="entry name" value="OS07G0415500 PROTEIN"/>
    <property type="match status" value="1"/>
</dbReference>
<evidence type="ECO:0000256" key="4">
    <source>
        <dbReference type="ARBA" id="ARBA00022527"/>
    </source>
</evidence>
<dbReference type="Gene3D" id="3.30.200.20">
    <property type="entry name" value="Phosphorylase Kinase, domain 1"/>
    <property type="match status" value="2"/>
</dbReference>
<evidence type="ECO:0000256" key="8">
    <source>
        <dbReference type="ARBA" id="ARBA00022729"/>
    </source>
</evidence>
<keyword evidence="11" id="KW-0418">Kinase</keyword>
<keyword evidence="16" id="KW-0675">Receptor</keyword>
<evidence type="ECO:0000256" key="12">
    <source>
        <dbReference type="ARBA" id="ARBA00022840"/>
    </source>
</evidence>
<dbReference type="PROSITE" id="PS00108">
    <property type="entry name" value="PROTEIN_KINASE_ST"/>
    <property type="match status" value="2"/>
</dbReference>
<evidence type="ECO:0000256" key="19">
    <source>
        <dbReference type="ARBA" id="ARBA00048679"/>
    </source>
</evidence>
<keyword evidence="13 21" id="KW-1133">Transmembrane helix</keyword>
<evidence type="ECO:0000256" key="3">
    <source>
        <dbReference type="ARBA" id="ARBA00022475"/>
    </source>
</evidence>
<dbReference type="GO" id="GO:0005886">
    <property type="term" value="C:plasma membrane"/>
    <property type="evidence" value="ECO:0007669"/>
    <property type="project" value="UniProtKB-SubCell"/>
</dbReference>
<comment type="subcellular location">
    <subcellularLocation>
        <location evidence="1">Cell membrane</location>
        <topology evidence="1">Single-pass type I membrane protein</topology>
    </subcellularLocation>
</comment>
<dbReference type="GO" id="GO:0045087">
    <property type="term" value="P:innate immune response"/>
    <property type="evidence" value="ECO:0007669"/>
    <property type="project" value="UniProtKB-ARBA"/>
</dbReference>
<evidence type="ECO:0000256" key="14">
    <source>
        <dbReference type="ARBA" id="ARBA00023136"/>
    </source>
</evidence>
<keyword evidence="6" id="KW-0808">Transferase</keyword>
<evidence type="ECO:0000256" key="21">
    <source>
        <dbReference type="SAM" id="Phobius"/>
    </source>
</evidence>
<sequence>MFLYCFVIPAVTSAADTLVANQSLSGYHTLVSRDGNFEMGFFNPDGNLVLLNESNSQIWSTNMISIATPAASLVLLDDVLRDGSTSSLPIWQSFDHPTHAFLPGMKLGYNKRTNTNQVLTSWRNLEDPGMGLFSLEVDHNSKQFVLKWNRSVEYWAGGPWNGRLEHELNDIYNFNYIDNENENELGQLKTESGQLHSEPRRLPKVYVVLLLFAMSSIEIHWNHEHLNNTSRRLVSNDSYSETSQFYIKVALKDRPHLTNNICKKNKDVNLGAIVGSVLGVVLVLVVTLLIIQRKKTMLVGKTTMEGLLVAFVYRDLQKATKNFSDKLGGGSFGSVFKGVLHDSSVVAVKKLQSVSQGEREFRSEISTIGIIQHVNLVRLCGFCAQGKNRLLVYEYMPNGSLNSHLFNEKENNALTWKTRYQIALGIARGLVYLHEKCRDRIIHCDIKLENILLDADFCPKIADFGMSKLIGRDFSRVLTTMRGTRGYLAPEWLSGVAITAKADVFSYGMMLFELLSGKRNSYQSEDMSFAFFPSLAANVLMVGGDILSLLDSRLNREASIEEVTKVFKVAYWCMQDEEDSRPSMSEVEHILEGVLDVSMPPIPQYVKTLKPRGLHSTVPGLIKNSTGLKLWRLRFGSGTFSERVVTKNFQQLESLEQYLSGDQTLVSLDGTFEMGFFRPDDPAAGLFSLEVDQDNKQLVLSWNRSAKYWASGPWNDQARTFNLTPEIMLLYNFNYIDNKNESYFAFSLYNPSVISRLTIDVSGQIQQWSSFRSYTQWTLLWYQPRSSCEFYGVCGVFGVCSEQQGLPPCKCFTDFKPRVQSDWNMGEFSGGCMRKTEFDCKIKKPKLIIGYVETNILSVFLENKVQQLDESACRSSCVDNCHCFAFTFTSNTCQLWNQEQLNNISLGLSHDSYQDKRHKIYIKVSPSDHSKINTKVLVAGIVSGFLGLVLLCSIGVIFCRNVKSKDPGVLSEEDRKGLDVPFFEFKRILSATENFSLANKLGQGGFGPVYKGTLLGGAEIAVKRLASQSGQGLKEFKNEVLLIAKLQHRNLVRLLGYSMKDSEMILLYEYMPNKSLDRFIFDRTLCMRLVWPLRFDIILGIARGLLYLHQDSRLRIIHRDLKASNVLLDENMNPKISDFGLAKIVKGMDTEASTTRVIGTYGYMAPEYALNGLFSIKSDVFSFGAWGLWKEKRPLDLLDPALAESCNSIEVLRCMIVGLLCIQEDPQDRPSMTNVLFMLGMDVESLPDPKEPAFVSKAHVHSSTTYVSESEIAQFTMTELEGR</sequence>
<evidence type="ECO:0000256" key="6">
    <source>
        <dbReference type="ARBA" id="ARBA00022679"/>
    </source>
</evidence>
<dbReference type="SUPFAM" id="SSF56112">
    <property type="entry name" value="Protein kinase-like (PK-like)"/>
    <property type="match status" value="2"/>
</dbReference>